<evidence type="ECO:0000256" key="7">
    <source>
        <dbReference type="ARBA" id="ARBA00023239"/>
    </source>
</evidence>
<evidence type="ECO:0000256" key="1">
    <source>
        <dbReference type="ARBA" id="ARBA00008136"/>
    </source>
</evidence>
<organism evidence="9 10">
    <name type="scientific">Psychromarinibacter sediminicola</name>
    <dbReference type="NCBI Taxonomy" id="3033385"/>
    <lineage>
        <taxon>Bacteria</taxon>
        <taxon>Pseudomonadati</taxon>
        <taxon>Pseudomonadota</taxon>
        <taxon>Alphaproteobacteria</taxon>
        <taxon>Rhodobacterales</taxon>
        <taxon>Paracoccaceae</taxon>
        <taxon>Psychromarinibacter</taxon>
    </lineage>
</organism>
<dbReference type="Pfam" id="PF02586">
    <property type="entry name" value="SRAP"/>
    <property type="match status" value="1"/>
</dbReference>
<evidence type="ECO:0000256" key="5">
    <source>
        <dbReference type="ARBA" id="ARBA00023124"/>
    </source>
</evidence>
<evidence type="ECO:0000256" key="3">
    <source>
        <dbReference type="ARBA" id="ARBA00022763"/>
    </source>
</evidence>
<dbReference type="GO" id="GO:0016829">
    <property type="term" value="F:lyase activity"/>
    <property type="evidence" value="ECO:0007669"/>
    <property type="project" value="UniProtKB-KW"/>
</dbReference>
<dbReference type="GO" id="GO:0006508">
    <property type="term" value="P:proteolysis"/>
    <property type="evidence" value="ECO:0007669"/>
    <property type="project" value="UniProtKB-KW"/>
</dbReference>
<dbReference type="PANTHER" id="PTHR13604:SF0">
    <property type="entry name" value="ABASIC SITE PROCESSING PROTEIN HMCES"/>
    <property type="match status" value="1"/>
</dbReference>
<name>A0AAE3NZB6_9RHOB</name>
<dbReference type="InterPro" id="IPR003738">
    <property type="entry name" value="SRAP"/>
</dbReference>
<dbReference type="PANTHER" id="PTHR13604">
    <property type="entry name" value="DC12-RELATED"/>
    <property type="match status" value="1"/>
</dbReference>
<gene>
    <name evidence="9" type="ORF">P1J78_22305</name>
</gene>
<keyword evidence="2 8" id="KW-0645">Protease</keyword>
<keyword evidence="5" id="KW-0190">Covalent protein-DNA linkage</keyword>
<keyword evidence="7" id="KW-0456">Lyase</keyword>
<evidence type="ECO:0000313" key="10">
    <source>
        <dbReference type="Proteomes" id="UP001220964"/>
    </source>
</evidence>
<dbReference type="Gene3D" id="3.90.1680.10">
    <property type="entry name" value="SOS response associated peptidase-like"/>
    <property type="match status" value="1"/>
</dbReference>
<comment type="similarity">
    <text evidence="1 8">Belongs to the SOS response-associated peptidase family.</text>
</comment>
<proteinExistence type="inferred from homology"/>
<dbReference type="EMBL" id="JARGYC010000096">
    <property type="protein sequence ID" value="MDF0603467.1"/>
    <property type="molecule type" value="Genomic_DNA"/>
</dbReference>
<keyword evidence="4 8" id="KW-0378">Hydrolase</keyword>
<dbReference type="GO" id="GO:0003697">
    <property type="term" value="F:single-stranded DNA binding"/>
    <property type="evidence" value="ECO:0007669"/>
    <property type="project" value="InterPro"/>
</dbReference>
<dbReference type="RefSeq" id="WP_275569586.1">
    <property type="nucleotide sequence ID" value="NZ_JARGYC010000096.1"/>
</dbReference>
<reference evidence="9" key="1">
    <citation type="submission" date="2023-03" db="EMBL/GenBank/DDBJ databases">
        <title>Multiphase analysis and comparison of six strains from genera Psychromarinibacter, Lutimaribacter, and Maritimibacter, including a novel species: Psychromarinibacter sediminicola sp. nov.</title>
        <authorList>
            <person name="Wang Y.-H."/>
            <person name="Ye M.-Q."/>
            <person name="Du Z.-J."/>
        </authorList>
    </citation>
    <scope>NUCLEOTIDE SEQUENCE</scope>
    <source>
        <strain evidence="9">C21-152</strain>
    </source>
</reference>
<evidence type="ECO:0000313" key="9">
    <source>
        <dbReference type="EMBL" id="MDF0603467.1"/>
    </source>
</evidence>
<dbReference type="EC" id="3.4.-.-" evidence="8"/>
<dbReference type="SUPFAM" id="SSF143081">
    <property type="entry name" value="BB1717-like"/>
    <property type="match status" value="1"/>
</dbReference>
<dbReference type="Proteomes" id="UP001220964">
    <property type="component" value="Unassembled WGS sequence"/>
</dbReference>
<dbReference type="InterPro" id="IPR036590">
    <property type="entry name" value="SRAP-like"/>
</dbReference>
<sequence length="206" mass="22209">MPGRLFLTTPLPEIAAFLGADAAGLAPDPPRHNIAPGQEVLVCPPDRRLTRMRWGLIPSGRVNARGRPVMETIVNARSGTVFSKTAFDGVARALVPADGWYEWTGQKRRKTPWRISRLDGRPLAFAAITDTWQGPGGIAVAQVAMVTCPPSGDVANIHDRMGVLLEPEQFEAWLTGDETAAQALMRPYPDGSLTVAEATDVDWSGA</sequence>
<keyword evidence="3" id="KW-0227">DNA damage</keyword>
<protein>
    <recommendedName>
        <fullName evidence="8">Abasic site processing protein</fullName>
        <ecNumber evidence="8">3.4.-.-</ecNumber>
    </recommendedName>
</protein>
<accession>A0AAE3NZB6</accession>
<comment type="caution">
    <text evidence="9">The sequence shown here is derived from an EMBL/GenBank/DDBJ whole genome shotgun (WGS) entry which is preliminary data.</text>
</comment>
<dbReference type="AlphaFoldDB" id="A0AAE3NZB6"/>
<keyword evidence="10" id="KW-1185">Reference proteome</keyword>
<evidence type="ECO:0000256" key="4">
    <source>
        <dbReference type="ARBA" id="ARBA00022801"/>
    </source>
</evidence>
<keyword evidence="6" id="KW-0238">DNA-binding</keyword>
<evidence type="ECO:0000256" key="8">
    <source>
        <dbReference type="RuleBase" id="RU364100"/>
    </source>
</evidence>
<dbReference type="GO" id="GO:0008233">
    <property type="term" value="F:peptidase activity"/>
    <property type="evidence" value="ECO:0007669"/>
    <property type="project" value="UniProtKB-KW"/>
</dbReference>
<dbReference type="GO" id="GO:0106300">
    <property type="term" value="P:protein-DNA covalent cross-linking repair"/>
    <property type="evidence" value="ECO:0007669"/>
    <property type="project" value="InterPro"/>
</dbReference>
<evidence type="ECO:0000256" key="6">
    <source>
        <dbReference type="ARBA" id="ARBA00023125"/>
    </source>
</evidence>
<evidence type="ECO:0000256" key="2">
    <source>
        <dbReference type="ARBA" id="ARBA00022670"/>
    </source>
</evidence>